<reference evidence="10" key="1">
    <citation type="submission" date="2020-05" db="EMBL/GenBank/DDBJ databases">
        <title>Phylogenomic resolution of chytrid fungi.</title>
        <authorList>
            <person name="Stajich J.E."/>
            <person name="Amses K."/>
            <person name="Simmons R."/>
            <person name="Seto K."/>
            <person name="Myers J."/>
            <person name="Bonds A."/>
            <person name="Quandt C.A."/>
            <person name="Barry K."/>
            <person name="Liu P."/>
            <person name="Grigoriev I."/>
            <person name="Longcore J.E."/>
            <person name="James T.Y."/>
        </authorList>
    </citation>
    <scope>NUCLEOTIDE SEQUENCE</scope>
    <source>
        <strain evidence="10">JEL0318</strain>
    </source>
</reference>
<evidence type="ECO:0000259" key="9">
    <source>
        <dbReference type="Pfam" id="PF11960"/>
    </source>
</evidence>
<feature type="transmembrane region" description="Helical" evidence="7">
    <location>
        <begin position="77"/>
        <end position="97"/>
    </location>
</feature>
<dbReference type="InterPro" id="IPR005804">
    <property type="entry name" value="FA_desaturase_dom"/>
</dbReference>
<evidence type="ECO:0000256" key="1">
    <source>
        <dbReference type="ARBA" id="ARBA00004370"/>
    </source>
</evidence>
<dbReference type="Pfam" id="PF00487">
    <property type="entry name" value="FA_desaturase"/>
    <property type="match status" value="1"/>
</dbReference>
<evidence type="ECO:0000256" key="6">
    <source>
        <dbReference type="SAM" id="MobiDB-lite"/>
    </source>
</evidence>
<name>A0AAD5SI56_9FUNG</name>
<feature type="domain" description="Fatty acid desaturase N-terminal" evidence="9">
    <location>
        <begin position="49"/>
        <end position="88"/>
    </location>
</feature>
<dbReference type="Pfam" id="PF11960">
    <property type="entry name" value="DUF3474"/>
    <property type="match status" value="1"/>
</dbReference>
<feature type="region of interest" description="Disordered" evidence="6">
    <location>
        <begin position="1"/>
        <end position="34"/>
    </location>
</feature>
<feature type="compositionally biased region" description="Polar residues" evidence="6">
    <location>
        <begin position="1"/>
        <end position="20"/>
    </location>
</feature>
<sequence>MAPNSETLSLRQRNTPSSDSVIPPLKSFPAKSESSKNVVASAKYAAEWEKPAFTLKDVRDAIPAHLFKRDTMKSMSYVLMDVSMMLALFFAATKIGQLPVWAQVVAWPAYWWCQGIVCTGIWVIAHECGHQGFSDTIWVNNAVGYVLHSFLLVPYYSWKFTHSKHHKANAHMGKDQVFVPHLRSEFKIAQSPPQPAQPHHDEPAITAAPLYDIFYITRMLLVGWPAYLLLNVSGQKFPVWTSHFRPDAPIFEPRQWFSVVLSDIGFGAMVAALVASAKIWGGLAVVKFYVIPYLFVNMWLVLITYLQHTDARVPHFRDAEWNFLVGALSTVDRDYGILNHFLHHIGDSHVAHHLFSTMPHYNAVEATKYIKKAVGKYYLSDDTWIWSSLWKSYRECRFVENTGDVLWYKH</sequence>
<protein>
    <submittedName>
        <fullName evidence="10">Uncharacterized protein</fullName>
    </submittedName>
</protein>
<keyword evidence="7" id="KW-0812">Transmembrane</keyword>
<keyword evidence="4" id="KW-0560">Oxidoreductase</keyword>
<keyword evidence="5 7" id="KW-0472">Membrane</keyword>
<comment type="similarity">
    <text evidence="3">Belongs to the fatty acid desaturase type 1 family.</text>
</comment>
<organism evidence="10 11">
    <name type="scientific">Rhizophlyctis rosea</name>
    <dbReference type="NCBI Taxonomy" id="64517"/>
    <lineage>
        <taxon>Eukaryota</taxon>
        <taxon>Fungi</taxon>
        <taxon>Fungi incertae sedis</taxon>
        <taxon>Chytridiomycota</taxon>
        <taxon>Chytridiomycota incertae sedis</taxon>
        <taxon>Chytridiomycetes</taxon>
        <taxon>Rhizophlyctidales</taxon>
        <taxon>Rhizophlyctidaceae</taxon>
        <taxon>Rhizophlyctis</taxon>
    </lineage>
</organism>
<dbReference type="CDD" id="cd03507">
    <property type="entry name" value="Delta12-FADS-like"/>
    <property type="match status" value="1"/>
</dbReference>
<gene>
    <name evidence="10" type="ORF">HK097_003413</name>
</gene>
<feature type="transmembrane region" description="Helical" evidence="7">
    <location>
        <begin position="109"/>
        <end position="125"/>
    </location>
</feature>
<evidence type="ECO:0000259" key="8">
    <source>
        <dbReference type="Pfam" id="PF00487"/>
    </source>
</evidence>
<evidence type="ECO:0000256" key="4">
    <source>
        <dbReference type="ARBA" id="ARBA00023002"/>
    </source>
</evidence>
<feature type="transmembrane region" description="Helical" evidence="7">
    <location>
        <begin position="137"/>
        <end position="158"/>
    </location>
</feature>
<evidence type="ECO:0000313" key="10">
    <source>
        <dbReference type="EMBL" id="KAJ3053775.1"/>
    </source>
</evidence>
<keyword evidence="7" id="KW-1133">Transmembrane helix</keyword>
<feature type="transmembrane region" description="Helical" evidence="7">
    <location>
        <begin position="255"/>
        <end position="280"/>
    </location>
</feature>
<comment type="subcellular location">
    <subcellularLocation>
        <location evidence="1">Membrane</location>
    </subcellularLocation>
</comment>
<dbReference type="GO" id="GO:0016717">
    <property type="term" value="F:oxidoreductase activity, acting on paired donors, with oxidation of a pair of donors resulting in the reduction of molecular oxygen to two molecules of water"/>
    <property type="evidence" value="ECO:0007669"/>
    <property type="project" value="InterPro"/>
</dbReference>
<comment type="caution">
    <text evidence="10">The sequence shown here is derived from an EMBL/GenBank/DDBJ whole genome shotgun (WGS) entry which is preliminary data.</text>
</comment>
<accession>A0AAD5SI56</accession>
<dbReference type="GO" id="GO:0006629">
    <property type="term" value="P:lipid metabolic process"/>
    <property type="evidence" value="ECO:0007669"/>
    <property type="project" value="InterPro"/>
</dbReference>
<comment type="pathway">
    <text evidence="2">Lipid metabolism.</text>
</comment>
<feature type="transmembrane region" description="Helical" evidence="7">
    <location>
        <begin position="286"/>
        <end position="306"/>
    </location>
</feature>
<feature type="domain" description="Fatty acid desaturase" evidence="8">
    <location>
        <begin position="107"/>
        <end position="380"/>
    </location>
</feature>
<dbReference type="InterPro" id="IPR021863">
    <property type="entry name" value="FAS_N"/>
</dbReference>
<dbReference type="PANTHER" id="PTHR32100">
    <property type="entry name" value="OMEGA-6 FATTY ACID DESATURASE, CHLOROPLASTIC"/>
    <property type="match status" value="1"/>
</dbReference>
<dbReference type="AlphaFoldDB" id="A0AAD5SI56"/>
<evidence type="ECO:0000256" key="7">
    <source>
        <dbReference type="SAM" id="Phobius"/>
    </source>
</evidence>
<dbReference type="InterPro" id="IPR012171">
    <property type="entry name" value="Fatty_acid_desaturase"/>
</dbReference>
<evidence type="ECO:0000256" key="2">
    <source>
        <dbReference type="ARBA" id="ARBA00005189"/>
    </source>
</evidence>
<dbReference type="EMBL" id="JADGJD010000180">
    <property type="protein sequence ID" value="KAJ3053775.1"/>
    <property type="molecule type" value="Genomic_DNA"/>
</dbReference>
<feature type="transmembrane region" description="Helical" evidence="7">
    <location>
        <begin position="213"/>
        <end position="234"/>
    </location>
</feature>
<dbReference type="GO" id="GO:0016020">
    <property type="term" value="C:membrane"/>
    <property type="evidence" value="ECO:0007669"/>
    <property type="project" value="UniProtKB-SubCell"/>
</dbReference>
<dbReference type="Proteomes" id="UP001212841">
    <property type="component" value="Unassembled WGS sequence"/>
</dbReference>
<keyword evidence="11" id="KW-1185">Reference proteome</keyword>
<proteinExistence type="inferred from homology"/>
<evidence type="ECO:0000256" key="3">
    <source>
        <dbReference type="ARBA" id="ARBA00009295"/>
    </source>
</evidence>
<evidence type="ECO:0000256" key="5">
    <source>
        <dbReference type="ARBA" id="ARBA00023136"/>
    </source>
</evidence>
<evidence type="ECO:0000313" key="11">
    <source>
        <dbReference type="Proteomes" id="UP001212841"/>
    </source>
</evidence>